<dbReference type="Pfam" id="PF00440">
    <property type="entry name" value="TetR_N"/>
    <property type="match status" value="1"/>
</dbReference>
<proteinExistence type="predicted"/>
<dbReference type="InterPro" id="IPR009057">
    <property type="entry name" value="Homeodomain-like_sf"/>
</dbReference>
<dbReference type="PRINTS" id="PR00455">
    <property type="entry name" value="HTHTETR"/>
</dbReference>
<organism evidence="6 7">
    <name type="scientific">Methylomarinovum tepidoasis</name>
    <dbReference type="NCBI Taxonomy" id="2840183"/>
    <lineage>
        <taxon>Bacteria</taxon>
        <taxon>Pseudomonadati</taxon>
        <taxon>Pseudomonadota</taxon>
        <taxon>Gammaproteobacteria</taxon>
        <taxon>Methylococcales</taxon>
        <taxon>Methylothermaceae</taxon>
        <taxon>Methylomarinovum</taxon>
    </lineage>
</organism>
<evidence type="ECO:0000256" key="3">
    <source>
        <dbReference type="ARBA" id="ARBA00023163"/>
    </source>
</evidence>
<evidence type="ECO:0000259" key="5">
    <source>
        <dbReference type="PROSITE" id="PS50977"/>
    </source>
</evidence>
<evidence type="ECO:0000313" key="6">
    <source>
        <dbReference type="EMBL" id="BCX88140.1"/>
    </source>
</evidence>
<dbReference type="SUPFAM" id="SSF48498">
    <property type="entry name" value="Tetracyclin repressor-like, C-terminal domain"/>
    <property type="match status" value="1"/>
</dbReference>
<feature type="DNA-binding region" description="H-T-H motif" evidence="4">
    <location>
        <begin position="31"/>
        <end position="50"/>
    </location>
</feature>
<dbReference type="PANTHER" id="PTHR47506">
    <property type="entry name" value="TRANSCRIPTIONAL REGULATORY PROTEIN"/>
    <property type="match status" value="1"/>
</dbReference>
<reference evidence="7" key="1">
    <citation type="journal article" date="2024" name="Int. J. Syst. Evol. Microbiol.">
        <title>Methylomarinovum tepidoasis sp. nov., a moderately thermophilic methanotroph of the family Methylothermaceae isolated from a deep-sea hydrothermal field.</title>
        <authorList>
            <person name="Hirayama H."/>
            <person name="Takaki Y."/>
            <person name="Abe M."/>
            <person name="Miyazaki M."/>
            <person name="Uematsu K."/>
            <person name="Matsui Y."/>
            <person name="Takai K."/>
        </authorList>
    </citation>
    <scope>NUCLEOTIDE SEQUENCE [LARGE SCALE GENOMIC DNA]</scope>
    <source>
        <strain evidence="7">IN45</strain>
    </source>
</reference>
<dbReference type="PANTHER" id="PTHR47506:SF6">
    <property type="entry name" value="HTH-TYPE TRANSCRIPTIONAL REPRESSOR NEMR"/>
    <property type="match status" value="1"/>
</dbReference>
<dbReference type="EMBL" id="AP024718">
    <property type="protein sequence ID" value="BCX88140.1"/>
    <property type="molecule type" value="Genomic_DNA"/>
</dbReference>
<feature type="domain" description="HTH tetR-type" evidence="5">
    <location>
        <begin position="8"/>
        <end position="68"/>
    </location>
</feature>
<dbReference type="Proteomes" id="UP001321450">
    <property type="component" value="Chromosome"/>
</dbReference>
<keyword evidence="3" id="KW-0804">Transcription</keyword>
<dbReference type="InterPro" id="IPR001647">
    <property type="entry name" value="HTH_TetR"/>
</dbReference>
<dbReference type="RefSeq" id="WP_286293200.1">
    <property type="nucleotide sequence ID" value="NZ_AP024718.1"/>
</dbReference>
<keyword evidence="7" id="KW-1185">Reference proteome</keyword>
<evidence type="ECO:0000313" key="7">
    <source>
        <dbReference type="Proteomes" id="UP001321450"/>
    </source>
</evidence>
<evidence type="ECO:0000256" key="1">
    <source>
        <dbReference type="ARBA" id="ARBA00023015"/>
    </source>
</evidence>
<dbReference type="AlphaFoldDB" id="A0AAU9C6X2"/>
<dbReference type="KEGG" id="meiy:MIN45_P0508"/>
<dbReference type="Gene3D" id="1.10.357.10">
    <property type="entry name" value="Tetracycline Repressor, domain 2"/>
    <property type="match status" value="1"/>
</dbReference>
<keyword evidence="1" id="KW-0805">Transcription regulation</keyword>
<keyword evidence="2 4" id="KW-0238">DNA-binding</keyword>
<protein>
    <submittedName>
        <fullName evidence="6">TetR/AcrR family transcriptional regulator, transcriptional repressor for nem operon</fullName>
    </submittedName>
</protein>
<dbReference type="GO" id="GO:0003677">
    <property type="term" value="F:DNA binding"/>
    <property type="evidence" value="ECO:0007669"/>
    <property type="project" value="UniProtKB-UniRule"/>
</dbReference>
<dbReference type="SUPFAM" id="SSF46689">
    <property type="entry name" value="Homeodomain-like"/>
    <property type="match status" value="1"/>
</dbReference>
<dbReference type="Pfam" id="PF16925">
    <property type="entry name" value="TetR_C_13"/>
    <property type="match status" value="1"/>
</dbReference>
<name>A0AAU9C6X2_9GAMM</name>
<sequence length="214" mass="23712">MNAANPKEAKKRQLLDEGVRLLLARGYHGTGLQEILSRAGIPKGSFYHYFPSKEAFSAAVIEHYIEPFIQQLDHHLGQNAATPLQALQDYFRALIEELQGNDFKGGCLLGNLMGEVGDTSALCRQALQRALHRYRDKIAAMLAQAQAAGLVRRDRTAEELADCIVDNWQGALLRMKVERSTAPLERFMDQIFRELLPGEAAGPETGLHPASSET</sequence>
<gene>
    <name evidence="6" type="ORF">MIN45_P0508</name>
</gene>
<dbReference type="InterPro" id="IPR011075">
    <property type="entry name" value="TetR_C"/>
</dbReference>
<dbReference type="InterPro" id="IPR036271">
    <property type="entry name" value="Tet_transcr_reg_TetR-rel_C_sf"/>
</dbReference>
<accession>A0AAU9C6X2</accession>
<evidence type="ECO:0000256" key="2">
    <source>
        <dbReference type="ARBA" id="ARBA00023125"/>
    </source>
</evidence>
<dbReference type="PROSITE" id="PS50977">
    <property type="entry name" value="HTH_TETR_2"/>
    <property type="match status" value="1"/>
</dbReference>
<evidence type="ECO:0000256" key="4">
    <source>
        <dbReference type="PROSITE-ProRule" id="PRU00335"/>
    </source>
</evidence>